<dbReference type="EMBL" id="VKKZ01000019">
    <property type="protein sequence ID" value="KAA6435939.1"/>
    <property type="molecule type" value="Genomic_DNA"/>
</dbReference>
<dbReference type="InterPro" id="IPR029456">
    <property type="entry name" value="Sialidase_N"/>
</dbReference>
<comment type="catalytic activity">
    <reaction evidence="1">
        <text>Hydrolysis of alpha-(2-&gt;3)-, alpha-(2-&gt;6)-, alpha-(2-&gt;8)- glycosidic linkages of terminal sialic acid residues in oligosaccharides, glycoproteins, glycolipids, colominic acid and synthetic substrates.</text>
        <dbReference type="EC" id="3.2.1.18"/>
    </reaction>
</comment>
<evidence type="ECO:0000256" key="1">
    <source>
        <dbReference type="ARBA" id="ARBA00000427"/>
    </source>
</evidence>
<dbReference type="GO" id="GO:0005737">
    <property type="term" value="C:cytoplasm"/>
    <property type="evidence" value="ECO:0007669"/>
    <property type="project" value="TreeGrafter"/>
</dbReference>
<dbReference type="SUPFAM" id="SSF50939">
    <property type="entry name" value="Sialidases"/>
    <property type="match status" value="1"/>
</dbReference>
<proteinExistence type="inferred from homology"/>
<dbReference type="GO" id="GO:0006689">
    <property type="term" value="P:ganglioside catabolic process"/>
    <property type="evidence" value="ECO:0007669"/>
    <property type="project" value="TreeGrafter"/>
</dbReference>
<dbReference type="Proteomes" id="UP000323866">
    <property type="component" value="Unassembled WGS sequence"/>
</dbReference>
<reference evidence="7 8" key="1">
    <citation type="submission" date="2019-07" db="EMBL/GenBank/DDBJ databases">
        <authorList>
            <person name="Qu J.-H."/>
        </authorList>
    </citation>
    <scope>NUCLEOTIDE SEQUENCE [LARGE SCALE GENOMIC DNA]</scope>
    <source>
        <strain evidence="7 8">MDT1-10-3</strain>
    </source>
</reference>
<dbReference type="PANTHER" id="PTHR10628:SF30">
    <property type="entry name" value="EXO-ALPHA-SIALIDASE"/>
    <property type="match status" value="1"/>
</dbReference>
<dbReference type="Gene3D" id="2.60.40.1290">
    <property type="match status" value="1"/>
</dbReference>
<accession>A0A5M8QIU5</accession>
<dbReference type="Gene3D" id="2.120.10.10">
    <property type="match status" value="1"/>
</dbReference>
<dbReference type="InterPro" id="IPR011040">
    <property type="entry name" value="Sialidase"/>
</dbReference>
<keyword evidence="4" id="KW-0677">Repeat</keyword>
<dbReference type="InterPro" id="IPR036278">
    <property type="entry name" value="Sialidase_sf"/>
</dbReference>
<evidence type="ECO:0000259" key="5">
    <source>
        <dbReference type="Pfam" id="PF13088"/>
    </source>
</evidence>
<organism evidence="7 8">
    <name type="scientific">Rufibacter glacialis</name>
    <dbReference type="NCBI Taxonomy" id="1259555"/>
    <lineage>
        <taxon>Bacteria</taxon>
        <taxon>Pseudomonadati</taxon>
        <taxon>Bacteroidota</taxon>
        <taxon>Cytophagia</taxon>
        <taxon>Cytophagales</taxon>
        <taxon>Hymenobacteraceae</taxon>
        <taxon>Rufibacter</taxon>
    </lineage>
</organism>
<evidence type="ECO:0000256" key="4">
    <source>
        <dbReference type="ARBA" id="ARBA00022737"/>
    </source>
</evidence>
<feature type="domain" description="Sialidase N-terminal" evidence="6">
    <location>
        <begin position="18"/>
        <end position="137"/>
    </location>
</feature>
<evidence type="ECO:0000313" key="7">
    <source>
        <dbReference type="EMBL" id="KAA6435939.1"/>
    </source>
</evidence>
<feature type="domain" description="Sialidase" evidence="5">
    <location>
        <begin position="200"/>
        <end position="481"/>
    </location>
</feature>
<dbReference type="GO" id="GO:0009313">
    <property type="term" value="P:oligosaccharide catabolic process"/>
    <property type="evidence" value="ECO:0007669"/>
    <property type="project" value="TreeGrafter"/>
</dbReference>
<dbReference type="InterPro" id="IPR008377">
    <property type="entry name" value="Sialidase_trypan"/>
</dbReference>
<dbReference type="PANTHER" id="PTHR10628">
    <property type="entry name" value="SIALIDASE"/>
    <property type="match status" value="1"/>
</dbReference>
<dbReference type="GO" id="GO:0004308">
    <property type="term" value="F:exo-alpha-sialidase activity"/>
    <property type="evidence" value="ECO:0007669"/>
    <property type="project" value="UniProtKB-EC"/>
</dbReference>
<reference evidence="7 8" key="2">
    <citation type="submission" date="2019-09" db="EMBL/GenBank/DDBJ databases">
        <title>A bacterium isolated from glacier soil.</title>
        <authorList>
            <person name="Liu Q."/>
        </authorList>
    </citation>
    <scope>NUCLEOTIDE SEQUENCE [LARGE SCALE GENOMIC DNA]</scope>
    <source>
        <strain evidence="7 8">MDT1-10-3</strain>
    </source>
</reference>
<dbReference type="EC" id="3.2.1.18" evidence="3"/>
<dbReference type="GO" id="GO:0016020">
    <property type="term" value="C:membrane"/>
    <property type="evidence" value="ECO:0007669"/>
    <property type="project" value="TreeGrafter"/>
</dbReference>
<evidence type="ECO:0000259" key="6">
    <source>
        <dbReference type="Pfam" id="PF14873"/>
    </source>
</evidence>
<sequence length="503" mass="54871">MGSVSCAQKVPQASTGGITSTAPAVPVLKGMETNPLLRVTVYVPAGPEVAYEQITARLNATALKDLEKLEVFFTGNEPLFSSKNPVASLSPSTATFQVPVQLRLKPGKNYLWFSAKLKESANPDHLVELHATHLTKAGGQKQPVLEDNSVYAKRIGVALRKAGDQGVDTYRIPGIVTTKKGTLLAVYDIRYDHSRDLPANIDVGLNRSTDGGKTWEPMKIIMDMGEPHKNNGIGDPAILYDPKTDKIWVAALWSKGNKSIAGSKPGLSPDETGQFVLVSSNDDGLTWSAPQSITDQVKNPAWNLYFNGPGNGIAMQNGKLVFPSQYWDEKGMPHSAIIYSDDHGTTWKSGIGAKSNTTESQVVETTPGTLMLNMRDNRGQYRSVATTTDMGKTWVEHHTSYSALQDPVCMASLIKANVKTKNGKKDVLFFSNPNTLNSRTNITLKASLDLGETWQPANQLLLDERSGFGYSALTKVDDETIGILYEGVKDLYFVRIPVRDIIK</sequence>
<dbReference type="Pfam" id="PF14873">
    <property type="entry name" value="BNR_assoc_N"/>
    <property type="match status" value="1"/>
</dbReference>
<dbReference type="Pfam" id="PF13088">
    <property type="entry name" value="BNR_2"/>
    <property type="match status" value="1"/>
</dbReference>
<comment type="caution">
    <text evidence="7">The sequence shown here is derived from an EMBL/GenBank/DDBJ whole genome shotgun (WGS) entry which is preliminary data.</text>
</comment>
<gene>
    <name evidence="7" type="ORF">FOE74_07690</name>
</gene>
<evidence type="ECO:0000256" key="2">
    <source>
        <dbReference type="ARBA" id="ARBA00009348"/>
    </source>
</evidence>
<comment type="similarity">
    <text evidence="2">Belongs to the glycosyl hydrolase 33 family.</text>
</comment>
<dbReference type="InterPro" id="IPR026856">
    <property type="entry name" value="Sialidase_fam"/>
</dbReference>
<dbReference type="PRINTS" id="PR01803">
    <property type="entry name" value="TCSIALIDASE"/>
</dbReference>
<keyword evidence="7" id="KW-0378">Hydrolase</keyword>
<protein>
    <recommendedName>
        <fullName evidence="3">exo-alpha-sialidase</fullName>
        <ecNumber evidence="3">3.2.1.18</ecNumber>
    </recommendedName>
</protein>
<dbReference type="OrthoDB" id="41724at2"/>
<evidence type="ECO:0000256" key="3">
    <source>
        <dbReference type="ARBA" id="ARBA00012733"/>
    </source>
</evidence>
<dbReference type="AlphaFoldDB" id="A0A5M8QIU5"/>
<evidence type="ECO:0000313" key="8">
    <source>
        <dbReference type="Proteomes" id="UP000323866"/>
    </source>
</evidence>
<dbReference type="CDD" id="cd15482">
    <property type="entry name" value="Sialidase_non-viral"/>
    <property type="match status" value="1"/>
</dbReference>
<name>A0A5M8QIU5_9BACT</name>